<evidence type="ECO:0000313" key="1">
    <source>
        <dbReference type="EMBL" id="QEK78354.1"/>
    </source>
</evidence>
<dbReference type="OrthoDB" id="65910at2157"/>
<accession>A0A5C0XR73</accession>
<organism evidence="1 2">
    <name type="scientific">Pyrococcus furiosus (strain ATCC 43587 / DSM 3638 / JCM 8422 / Vc1)</name>
    <dbReference type="NCBI Taxonomy" id="186497"/>
    <lineage>
        <taxon>Archaea</taxon>
        <taxon>Methanobacteriati</taxon>
        <taxon>Methanobacteriota</taxon>
        <taxon>Thermococci</taxon>
        <taxon>Thermococcales</taxon>
        <taxon>Thermococcaceae</taxon>
        <taxon>Pyrococcus</taxon>
    </lineage>
</organism>
<gene>
    <name evidence="1" type="ORF">PFDSM3638_03260</name>
</gene>
<protein>
    <submittedName>
        <fullName evidence="1">Uncharacterized protein</fullName>
    </submittedName>
</protein>
<name>A0A5C0XR73_PYRFU</name>
<dbReference type="AlphaFoldDB" id="A0A5C0XR73"/>
<dbReference type="GeneID" id="41712455"/>
<dbReference type="Proteomes" id="UP000324354">
    <property type="component" value="Chromosome"/>
</dbReference>
<evidence type="ECO:0000313" key="2">
    <source>
        <dbReference type="Proteomes" id="UP000324354"/>
    </source>
</evidence>
<reference evidence="1 2" key="1">
    <citation type="submission" date="2017-08" db="EMBL/GenBank/DDBJ databases">
        <title>Resequencing and Reannotation of the genome of Pyrococcus furiosus type strain DSM3638.</title>
        <authorList>
            <person name="Reichelt R.M."/>
            <person name="Bunk B."/>
        </authorList>
    </citation>
    <scope>NUCLEOTIDE SEQUENCE [LARGE SCALE GENOMIC DNA]</scope>
    <source>
        <strain evidence="1 2">DSM 3638</strain>
    </source>
</reference>
<dbReference type="EMBL" id="CP023154">
    <property type="protein sequence ID" value="QEK78354.1"/>
    <property type="molecule type" value="Genomic_DNA"/>
</dbReference>
<sequence length="174" mass="20446">MKYLFIVDYSDDAERKRIDYLLEKWQDQAIISKPRGLIFIIETRDINKFAEELFSKLSPQSSKKVRAFVIQEENLQSKIPPKEKVLEYYSKESENVVKRLLRYIFSKNNLYYYSSDNYSEEYFTLTRKGRVSIEVSVKPISGGTKVKLRLSGYGEAVEYVAEKIDNDIRLLLEG</sequence>
<dbReference type="RefSeq" id="WP_011011773.1">
    <property type="nucleotide sequence ID" value="NC_003413.1"/>
</dbReference>
<dbReference type="GeneID" id="13302462"/>
<proteinExistence type="predicted"/>